<name>C5L6Z6_PERM5</name>
<dbReference type="RefSeq" id="XP_002775442.1">
    <property type="nucleotide sequence ID" value="XM_002775396.1"/>
</dbReference>
<keyword evidence="2" id="KW-1185">Reference proteome</keyword>
<evidence type="ECO:0000313" key="1">
    <source>
        <dbReference type="EMBL" id="EER07258.1"/>
    </source>
</evidence>
<sequence>MRDVTLDERLKQKAHYDDGRKDAPSFKVGDRVLVRRFTNIRLGYRWSKPLQVQEVTSHGSLYLKDEADSKARLIGPVNIDHVLPVDDIQFRVDFVEDEGSRIARNSRDIPIDGEITSEEQSSSRITEIERFIHAVLLSRSAPMYIVDVQSYIRREFGMTRDDFKSFGGLRGFIQASKNITLDPYDAVIAVTRVFEI</sequence>
<dbReference type="OrthoDB" id="458823at2759"/>
<accession>C5L6Z6</accession>
<dbReference type="Proteomes" id="UP000007800">
    <property type="component" value="Unassembled WGS sequence"/>
</dbReference>
<protein>
    <submittedName>
        <fullName evidence="1">Uncharacterized protein</fullName>
    </submittedName>
</protein>
<proteinExistence type="predicted"/>
<dbReference type="AlphaFoldDB" id="C5L6Z6"/>
<dbReference type="EMBL" id="GG679899">
    <property type="protein sequence ID" value="EER07258.1"/>
    <property type="molecule type" value="Genomic_DNA"/>
</dbReference>
<dbReference type="InParanoid" id="C5L6Z6"/>
<organism evidence="2">
    <name type="scientific">Perkinsus marinus (strain ATCC 50983 / TXsc)</name>
    <dbReference type="NCBI Taxonomy" id="423536"/>
    <lineage>
        <taxon>Eukaryota</taxon>
        <taxon>Sar</taxon>
        <taxon>Alveolata</taxon>
        <taxon>Perkinsozoa</taxon>
        <taxon>Perkinsea</taxon>
        <taxon>Perkinsida</taxon>
        <taxon>Perkinsidae</taxon>
        <taxon>Perkinsus</taxon>
    </lineage>
</organism>
<reference evidence="1 2" key="1">
    <citation type="submission" date="2008-07" db="EMBL/GenBank/DDBJ databases">
        <authorList>
            <person name="El-Sayed N."/>
            <person name="Caler E."/>
            <person name="Inman J."/>
            <person name="Amedeo P."/>
            <person name="Hass B."/>
            <person name="Wortman J."/>
        </authorList>
    </citation>
    <scope>NUCLEOTIDE SEQUENCE [LARGE SCALE GENOMIC DNA]</scope>
    <source>
        <strain evidence="2">ATCC 50983 / TXsc</strain>
    </source>
</reference>
<gene>
    <name evidence="1" type="ORF">Pmar_PMAR020417</name>
</gene>
<evidence type="ECO:0000313" key="2">
    <source>
        <dbReference type="Proteomes" id="UP000007800"/>
    </source>
</evidence>
<dbReference type="GeneID" id="9060027"/>